<protein>
    <recommendedName>
        <fullName evidence="3">Non-haem dioxygenase N-terminal domain-containing protein</fullName>
    </recommendedName>
</protein>
<reference evidence="4 5" key="1">
    <citation type="submission" date="2014-04" db="EMBL/GenBank/DDBJ databases">
        <authorList>
            <consortium name="International Citrus Genome Consortium"/>
            <person name="Gmitter F."/>
            <person name="Chen C."/>
            <person name="Farmerie W."/>
            <person name="Harkins T."/>
            <person name="Desany B."/>
            <person name="Mohiuddin M."/>
            <person name="Kodira C."/>
            <person name="Borodovsky M."/>
            <person name="Lomsadze A."/>
            <person name="Burns P."/>
            <person name="Jenkins J."/>
            <person name="Prochnik S."/>
            <person name="Shu S."/>
            <person name="Chapman J."/>
            <person name="Pitluck S."/>
            <person name="Schmutz J."/>
            <person name="Rokhsar D."/>
        </authorList>
    </citation>
    <scope>NUCLEOTIDE SEQUENCE</scope>
</reference>
<dbReference type="GO" id="GO:0046872">
    <property type="term" value="F:metal ion binding"/>
    <property type="evidence" value="ECO:0007669"/>
    <property type="project" value="UniProtKB-KW"/>
</dbReference>
<dbReference type="EMBL" id="KK785611">
    <property type="protein sequence ID" value="KDO41540.1"/>
    <property type="molecule type" value="Genomic_DNA"/>
</dbReference>
<keyword evidence="2" id="KW-0408">Iron</keyword>
<name>A0A067DJ14_CITSI</name>
<feature type="non-terminal residue" evidence="4">
    <location>
        <position position="161"/>
    </location>
</feature>
<dbReference type="STRING" id="2711.A0A067DJ14"/>
<organism evidence="4 5">
    <name type="scientific">Citrus sinensis</name>
    <name type="common">Sweet orange</name>
    <name type="synonym">Citrus aurantium var. sinensis</name>
    <dbReference type="NCBI Taxonomy" id="2711"/>
    <lineage>
        <taxon>Eukaryota</taxon>
        <taxon>Viridiplantae</taxon>
        <taxon>Streptophyta</taxon>
        <taxon>Embryophyta</taxon>
        <taxon>Tracheophyta</taxon>
        <taxon>Spermatophyta</taxon>
        <taxon>Magnoliopsida</taxon>
        <taxon>eudicotyledons</taxon>
        <taxon>Gunneridae</taxon>
        <taxon>Pentapetalae</taxon>
        <taxon>rosids</taxon>
        <taxon>malvids</taxon>
        <taxon>Sapindales</taxon>
        <taxon>Rutaceae</taxon>
        <taxon>Aurantioideae</taxon>
        <taxon>Citrus</taxon>
    </lineage>
</organism>
<evidence type="ECO:0000259" key="3">
    <source>
        <dbReference type="Pfam" id="PF14226"/>
    </source>
</evidence>
<evidence type="ECO:0000313" key="4">
    <source>
        <dbReference type="EMBL" id="KDO41540.1"/>
    </source>
</evidence>
<proteinExistence type="predicted"/>
<evidence type="ECO:0000256" key="1">
    <source>
        <dbReference type="ARBA" id="ARBA00022723"/>
    </source>
</evidence>
<evidence type="ECO:0000313" key="5">
    <source>
        <dbReference type="Proteomes" id="UP000027120"/>
    </source>
</evidence>
<dbReference type="AlphaFoldDB" id="A0A067DJ14"/>
<dbReference type="InterPro" id="IPR050295">
    <property type="entry name" value="Plant_2OG-oxidoreductases"/>
</dbReference>
<feature type="domain" description="Non-haem dioxygenase N-terminal" evidence="3">
    <location>
        <begin position="47"/>
        <end position="114"/>
    </location>
</feature>
<keyword evidence="1" id="KW-0479">Metal-binding</keyword>
<dbReference type="SMR" id="A0A067DJ14"/>
<dbReference type="InterPro" id="IPR027443">
    <property type="entry name" value="IPNS-like_sf"/>
</dbReference>
<dbReference type="Proteomes" id="UP000027120">
    <property type="component" value="Unassembled WGS sequence"/>
</dbReference>
<gene>
    <name evidence="4" type="ORF">CISIN_1g039640mg</name>
</gene>
<accession>A0A067DJ14</accession>
<dbReference type="SUPFAM" id="SSF51197">
    <property type="entry name" value="Clavaminate synthase-like"/>
    <property type="match status" value="1"/>
</dbReference>
<dbReference type="PANTHER" id="PTHR47991">
    <property type="entry name" value="OXOGLUTARATE/IRON-DEPENDENT DIOXYGENASE"/>
    <property type="match status" value="1"/>
</dbReference>
<sequence>MERLGGFLPVPYVQELAKKPMAVVPPIYMRPKGDTPTISNGTLNSKIPVINMQSLYSEESMDSELAKLDFACKQSGLFQLVNHGKEIKEFFYLSMEEKKKYWQDPGEVEGFGQASFLTIKDEEMTGFFENGMQSLRMNYYALCPVTPLPNNLNLAILIDKG</sequence>
<keyword evidence="5" id="KW-1185">Reference proteome</keyword>
<dbReference type="Pfam" id="PF14226">
    <property type="entry name" value="DIOX_N"/>
    <property type="match status" value="1"/>
</dbReference>
<evidence type="ECO:0000256" key="2">
    <source>
        <dbReference type="ARBA" id="ARBA00023004"/>
    </source>
</evidence>
<dbReference type="InterPro" id="IPR026992">
    <property type="entry name" value="DIOX_N"/>
</dbReference>
<dbReference type="Gene3D" id="2.60.120.330">
    <property type="entry name" value="B-lactam Antibiotic, Isopenicillin N Synthase, Chain"/>
    <property type="match status" value="1"/>
</dbReference>